<keyword evidence="4" id="KW-1185">Reference proteome</keyword>
<reference evidence="3 4" key="1">
    <citation type="submission" date="2006-02" db="EMBL/GenBank/DDBJ databases">
        <authorList>
            <person name="Pinhassi J."/>
            <person name="Pedros-Alio C."/>
            <person name="Ferriera S."/>
            <person name="Johnson J."/>
            <person name="Kravitz S."/>
            <person name="Halpern A."/>
            <person name="Remington K."/>
            <person name="Beeson K."/>
            <person name="Tran B."/>
            <person name="Rogers Y.-H."/>
            <person name="Friedman R."/>
            <person name="Venter J.C."/>
        </authorList>
    </citation>
    <scope>NUCLEOTIDE SEQUENCE [LARGE SCALE GENOMIC DNA]</scope>
    <source>
        <strain evidence="3 4">MED92</strain>
    </source>
</reference>
<dbReference type="OrthoDB" id="675397at2"/>
<dbReference type="EMBL" id="AAOW01000005">
    <property type="protein sequence ID" value="EAR61935.1"/>
    <property type="molecule type" value="Genomic_DNA"/>
</dbReference>
<dbReference type="SUPFAM" id="SSF141868">
    <property type="entry name" value="EAL domain-like"/>
    <property type="match status" value="1"/>
</dbReference>
<gene>
    <name evidence="3" type="ORF">MED92_03268</name>
</gene>
<dbReference type="CDD" id="cd01948">
    <property type="entry name" value="EAL"/>
    <property type="match status" value="1"/>
</dbReference>
<comment type="caution">
    <text evidence="3">The sequence shown here is derived from an EMBL/GenBank/DDBJ whole genome shotgun (WGS) entry which is preliminary data.</text>
</comment>
<dbReference type="Proteomes" id="UP000002171">
    <property type="component" value="Unassembled WGS sequence"/>
</dbReference>
<proteinExistence type="predicted"/>
<evidence type="ECO:0000259" key="2">
    <source>
        <dbReference type="PROSITE" id="PS50883"/>
    </source>
</evidence>
<dbReference type="RefSeq" id="WP_007022670.1">
    <property type="nucleotide sequence ID" value="NZ_CH724127.1"/>
</dbReference>
<dbReference type="InterPro" id="IPR050706">
    <property type="entry name" value="Cyclic-di-GMP_PDE-like"/>
</dbReference>
<keyword evidence="1" id="KW-1133">Transmembrane helix</keyword>
<dbReference type="GO" id="GO:0071111">
    <property type="term" value="F:cyclic-guanylate-specific phosphodiesterase activity"/>
    <property type="evidence" value="ECO:0007669"/>
    <property type="project" value="InterPro"/>
</dbReference>
<feature type="transmembrane region" description="Helical" evidence="1">
    <location>
        <begin position="268"/>
        <end position="288"/>
    </location>
</feature>
<evidence type="ECO:0000313" key="3">
    <source>
        <dbReference type="EMBL" id="EAR61935.1"/>
    </source>
</evidence>
<name>A0A7U8C5G2_NEPCE</name>
<dbReference type="PANTHER" id="PTHR33121">
    <property type="entry name" value="CYCLIC DI-GMP PHOSPHODIESTERASE PDEF"/>
    <property type="match status" value="1"/>
</dbReference>
<evidence type="ECO:0000313" key="4">
    <source>
        <dbReference type="Proteomes" id="UP000002171"/>
    </source>
</evidence>
<accession>A0A7U8C5G2</accession>
<dbReference type="Pfam" id="PF00563">
    <property type="entry name" value="EAL"/>
    <property type="match status" value="1"/>
</dbReference>
<organism evidence="3 4">
    <name type="scientific">Neptuniibacter caesariensis</name>
    <dbReference type="NCBI Taxonomy" id="207954"/>
    <lineage>
        <taxon>Bacteria</taxon>
        <taxon>Pseudomonadati</taxon>
        <taxon>Pseudomonadota</taxon>
        <taxon>Gammaproteobacteria</taxon>
        <taxon>Oceanospirillales</taxon>
        <taxon>Oceanospirillaceae</taxon>
        <taxon>Neptuniibacter</taxon>
    </lineage>
</organism>
<dbReference type="AlphaFoldDB" id="A0A7U8C5G2"/>
<protein>
    <submittedName>
        <fullName evidence="3">Sensory box/GGDEF family protein</fullName>
    </submittedName>
</protein>
<sequence length="553" mass="62289">MDLALTDMNISPLYQWVARLIAPAFLSLVITILVAAMIIYEQQKSQRQLQHHDLTLQSSQLADWLDTNFSLINTILIEVKPDNALCDQETLFELRSMMFNIAPVVEIGIVSSEGVLSCTSWEKHAERIIVEKPPAQYGLRFNGPLMVQYMQQPAFVVARTLSDGSEVNALVRMSWLKNQLRNKTSELGFVALINSETGEPLVNNGHYSEPKTEQVLPVYQAKTIDDLFKNGRRQVAAYTPLATLPDLTLVVSEEQQILNSFESRYSTLWYLVLLGLWGLLTTLFYRLYAFLSDSSHQLKKAISNRELINHYQPIIRSADKKIIGAEVLMRWRHPVEGIKPPATFIPEAQEKGLLNQMTNLQIELCLKELQPIFDRSPDFVLTINISLSHLRSKAMVEALIKASKQIPKLALEVTEDVLIDTEALYVQQAFNRFSAEGIEIAIDDFGTGYCGLSYLSQLPVTYLKADKSFVASLGTDAMNADVLKLITQFSQRMKLITIAEGVETIEQAQILDGLGVELHQGWLYSKAIPANKLLDMIEDNDVVIQELETTLPD</sequence>
<feature type="transmembrane region" description="Helical" evidence="1">
    <location>
        <begin position="20"/>
        <end position="40"/>
    </location>
</feature>
<dbReference type="InterPro" id="IPR001633">
    <property type="entry name" value="EAL_dom"/>
</dbReference>
<dbReference type="PANTHER" id="PTHR33121:SF70">
    <property type="entry name" value="SIGNALING PROTEIN YKOW"/>
    <property type="match status" value="1"/>
</dbReference>
<dbReference type="PROSITE" id="PS50883">
    <property type="entry name" value="EAL"/>
    <property type="match status" value="1"/>
</dbReference>
<dbReference type="InterPro" id="IPR035919">
    <property type="entry name" value="EAL_sf"/>
</dbReference>
<dbReference type="Gene3D" id="3.20.20.450">
    <property type="entry name" value="EAL domain"/>
    <property type="match status" value="1"/>
</dbReference>
<dbReference type="SMART" id="SM00052">
    <property type="entry name" value="EAL"/>
    <property type="match status" value="1"/>
</dbReference>
<keyword evidence="1" id="KW-0812">Transmembrane</keyword>
<evidence type="ECO:0000256" key="1">
    <source>
        <dbReference type="SAM" id="Phobius"/>
    </source>
</evidence>
<keyword evidence="1" id="KW-0472">Membrane</keyword>
<feature type="domain" description="EAL" evidence="2">
    <location>
        <begin position="291"/>
        <end position="541"/>
    </location>
</feature>